<dbReference type="InterPro" id="IPR027417">
    <property type="entry name" value="P-loop_NTPase"/>
</dbReference>
<dbReference type="RefSeq" id="WP_012374782.1">
    <property type="nucleotide sequence ID" value="NC_010571.1"/>
</dbReference>
<dbReference type="STRING" id="452637.Oter_1962"/>
<dbReference type="AlphaFoldDB" id="B1ZYK9"/>
<protein>
    <recommendedName>
        <fullName evidence="3">Thymidylate kinase</fullName>
    </recommendedName>
</protein>
<dbReference type="KEGG" id="ote:Oter_1962"/>
<evidence type="ECO:0000313" key="1">
    <source>
        <dbReference type="EMBL" id="ACB75245.1"/>
    </source>
</evidence>
<evidence type="ECO:0000313" key="2">
    <source>
        <dbReference type="Proteomes" id="UP000007013"/>
    </source>
</evidence>
<name>B1ZYK9_OPITP</name>
<accession>B1ZYK9</accession>
<evidence type="ECO:0008006" key="3">
    <source>
        <dbReference type="Google" id="ProtNLM"/>
    </source>
</evidence>
<reference evidence="1 2" key="1">
    <citation type="journal article" date="2011" name="J. Bacteriol.">
        <title>Genome sequence of the verrucomicrobium Opitutus terrae PB90-1, an abundant inhabitant of rice paddy soil ecosystems.</title>
        <authorList>
            <person name="van Passel M.W."/>
            <person name="Kant R."/>
            <person name="Palva A."/>
            <person name="Copeland A."/>
            <person name="Lucas S."/>
            <person name="Lapidus A."/>
            <person name="Glavina del Rio T."/>
            <person name="Pitluck S."/>
            <person name="Goltsman E."/>
            <person name="Clum A."/>
            <person name="Sun H."/>
            <person name="Schmutz J."/>
            <person name="Larimer F.W."/>
            <person name="Land M.L."/>
            <person name="Hauser L."/>
            <person name="Kyrpides N."/>
            <person name="Mikhailova N."/>
            <person name="Richardson P.P."/>
            <person name="Janssen P.H."/>
            <person name="de Vos W.M."/>
            <person name="Smidt H."/>
        </authorList>
    </citation>
    <scope>NUCLEOTIDE SEQUENCE [LARGE SCALE GENOMIC DNA]</scope>
    <source>
        <strain evidence="2">DSM 11246 / JCM 15787 / PB90-1</strain>
    </source>
</reference>
<dbReference type="SUPFAM" id="SSF52540">
    <property type="entry name" value="P-loop containing nucleoside triphosphate hydrolases"/>
    <property type="match status" value="1"/>
</dbReference>
<keyword evidence="2" id="KW-1185">Reference proteome</keyword>
<proteinExistence type="predicted"/>
<dbReference type="eggNOG" id="COG0125">
    <property type="taxonomic scope" value="Bacteria"/>
</dbReference>
<dbReference type="Gene3D" id="3.40.50.300">
    <property type="entry name" value="P-loop containing nucleotide triphosphate hydrolases"/>
    <property type="match status" value="1"/>
</dbReference>
<sequence length="316" mass="35015">MPPPRLILCDGLPGSGKTTTTQQLWLHLEACGERARWWFEHELDHPVLSFGEAREAMQAGPVEYRRALTKAHDGWAALARGLREPGDTVLLEGTLFQATLGTQLLMDLSRAEIATHFDRTCELLAPVAPVLIHLRPADVAEALRVTCARRGAWFWDFLQGEFAATPRGRRLGRSDPAAILDYFRERREWSDELTARFPGRVFVHDNADADWPRQGRAISDFLGVPPIVPPPRPANAEELTGRFCAATGDEWRIVADDTGLRLVGENAPRLLPHGPDRFVIEGLCVELAFERDAGGAIAAIRCAGSLPDLPPRWTKA</sequence>
<dbReference type="Proteomes" id="UP000007013">
    <property type="component" value="Chromosome"/>
</dbReference>
<organism evidence="1 2">
    <name type="scientific">Opitutus terrae (strain DSM 11246 / JCM 15787 / PB90-1)</name>
    <dbReference type="NCBI Taxonomy" id="452637"/>
    <lineage>
        <taxon>Bacteria</taxon>
        <taxon>Pseudomonadati</taxon>
        <taxon>Verrucomicrobiota</taxon>
        <taxon>Opitutia</taxon>
        <taxon>Opitutales</taxon>
        <taxon>Opitutaceae</taxon>
        <taxon>Opitutus</taxon>
    </lineage>
</organism>
<dbReference type="OrthoDB" id="9774907at2"/>
<dbReference type="EMBL" id="CP001032">
    <property type="protein sequence ID" value="ACB75245.1"/>
    <property type="molecule type" value="Genomic_DNA"/>
</dbReference>
<dbReference type="HOGENOM" id="CLU_879516_0_0_0"/>
<gene>
    <name evidence="1" type="ordered locus">Oter_1962</name>
</gene>